<evidence type="ECO:0000313" key="2">
    <source>
        <dbReference type="Proteomes" id="UP001253193"/>
    </source>
</evidence>
<dbReference type="RefSeq" id="WP_311019922.1">
    <property type="nucleotide sequence ID" value="NZ_JAUHGG010000003.1"/>
</dbReference>
<dbReference type="EMBL" id="JAUHGG010000003">
    <property type="protein sequence ID" value="MDS1821090.1"/>
    <property type="molecule type" value="Genomic_DNA"/>
</dbReference>
<protein>
    <submittedName>
        <fullName evidence="1">Uncharacterized protein</fullName>
    </submittedName>
</protein>
<dbReference type="AlphaFoldDB" id="A0AAW8PZ48"/>
<reference evidence="1" key="1">
    <citation type="submission" date="2023-06" db="EMBL/GenBank/DDBJ databases">
        <title>Genomic Diversity of Vibrio spp. and Metagenomic Analysis of Pathogens in Florida Gulf Coastal Waters Following Hurricane Ian.</title>
        <authorList>
            <person name="Brumfield K.D."/>
        </authorList>
    </citation>
    <scope>NUCLEOTIDE SEQUENCE</scope>
    <source>
        <strain evidence="1">WBS2B-138</strain>
    </source>
</reference>
<sequence>MTLNDLVVFHDRETNLEDATRELAKIIGVKLSKAKEHHAKALGQNSYNGLLAHLSEYGEISINLSKYVDALSSVYGSTHKRELSTESIRQIAYSSFIVTLRAIYDRVTFSDFIRYALIESEQSVPLIAWGEIEASLTEKYDSLTYKEGIDNATYELHKFLLLNEVSDDLKKYISVSLREIRDVMSSVSRGEYRNSRFSLVELLWSYKRDIATYLTPKVYKVYLLPLVRLDKSPRLFYEMDDRELEPSELMVKAAEMNLMVSELHWGARFETLDRFMQPVNVKFGFPPYEGGFTFPESIVSSPEGRLLPTYKEPSGRYTLSESMVSEHAVYIGFGERFDANNPETFDHLVCQFYPDYTEGRVDFGAGGLCRRSEVYVQVLVKKGEVLPKYALTELSSHLWELMGLKGNENYILGKFTPIEFNGGVSIPSVIGKVISPVLKENPDHYAALINLEYGMLYVADSKRVYSPYATNIHALSKATSFDLSGLFSGRHTPNDNIYDLVKETGLKQKLAHSVINNFKEIADLVPEVTIIDRASEVVQVLPFHDCRNVYVNFYMPDIILIAGYNDAGVQVVNATLCPYDLVDQDESPLRIELISAIRKVVSGYVYEFEYSESAHIDEDCPMFDSLFSEAEFADYYIEGSLYVGDVDKSNDFVEKSLGAVTLIPVLVKCPKSMSAEQLNKTLKEKLPAIDRQHKGNWHRNILLGSLLQEPPFFAQQDDDYDWYQGYSTERPAYSHKPVLDCSVKGVDVHIYGLTSAYTVRHFSDVNTMVEWSDDFEDGLEHISDMIVSRLLVSWFALDERFEALIDLPEKLPDGAIRVNEIADRLNQLDIQELVAFYKQANKG</sequence>
<gene>
    <name evidence="1" type="ORF">QX249_10500</name>
</gene>
<proteinExistence type="predicted"/>
<evidence type="ECO:0000313" key="1">
    <source>
        <dbReference type="EMBL" id="MDS1821090.1"/>
    </source>
</evidence>
<dbReference type="Proteomes" id="UP001253193">
    <property type="component" value="Unassembled WGS sequence"/>
</dbReference>
<organism evidence="1 2">
    <name type="scientific">Vibrio parahaemolyticus</name>
    <dbReference type="NCBI Taxonomy" id="670"/>
    <lineage>
        <taxon>Bacteria</taxon>
        <taxon>Pseudomonadati</taxon>
        <taxon>Pseudomonadota</taxon>
        <taxon>Gammaproteobacteria</taxon>
        <taxon>Vibrionales</taxon>
        <taxon>Vibrionaceae</taxon>
        <taxon>Vibrio</taxon>
    </lineage>
</organism>
<comment type="caution">
    <text evidence="1">The sequence shown here is derived from an EMBL/GenBank/DDBJ whole genome shotgun (WGS) entry which is preliminary data.</text>
</comment>
<name>A0AAW8PZ48_VIBPH</name>
<accession>A0AAW8PZ48</accession>